<feature type="transmembrane region" description="Helical" evidence="5">
    <location>
        <begin position="76"/>
        <end position="94"/>
    </location>
</feature>
<proteinExistence type="inferred from homology"/>
<reference evidence="6 7" key="1">
    <citation type="submission" date="2020-02" db="EMBL/GenBank/DDBJ databases">
        <title>Whole genome sequence of Halogeometricum borinquense strain wsp4.</title>
        <authorList>
            <person name="Verma D.K."/>
            <person name="Gopal K."/>
            <person name="Prasad E.S."/>
        </authorList>
    </citation>
    <scope>NUCLEOTIDE SEQUENCE [LARGE SCALE GENOMIC DNA]</scope>
    <source>
        <strain evidence="7">wsp4</strain>
    </source>
</reference>
<feature type="transmembrane region" description="Helical" evidence="5">
    <location>
        <begin position="7"/>
        <end position="37"/>
    </location>
</feature>
<organism evidence="6 7">
    <name type="scientific">Halogeometricum borinquense</name>
    <dbReference type="NCBI Taxonomy" id="60847"/>
    <lineage>
        <taxon>Archaea</taxon>
        <taxon>Methanobacteriati</taxon>
        <taxon>Methanobacteriota</taxon>
        <taxon>Stenosarchaea group</taxon>
        <taxon>Halobacteria</taxon>
        <taxon>Halobacteriales</taxon>
        <taxon>Haloferacaceae</taxon>
        <taxon>Halogeometricum</taxon>
    </lineage>
</organism>
<evidence type="ECO:0000256" key="5">
    <source>
        <dbReference type="RuleBase" id="RU363041"/>
    </source>
</evidence>
<dbReference type="GO" id="GO:0005886">
    <property type="term" value="C:plasma membrane"/>
    <property type="evidence" value="ECO:0007669"/>
    <property type="project" value="UniProtKB-SubCell"/>
</dbReference>
<gene>
    <name evidence="6" type="ORF">G3I44_18575</name>
</gene>
<dbReference type="PANTHER" id="PTHR43701:SF2">
    <property type="entry name" value="MEMBRANE TRANSPORTER PROTEIN YJNA-RELATED"/>
    <property type="match status" value="1"/>
</dbReference>
<keyword evidence="3 5" id="KW-1133">Transmembrane helix</keyword>
<evidence type="ECO:0000256" key="2">
    <source>
        <dbReference type="ARBA" id="ARBA00022692"/>
    </source>
</evidence>
<dbReference type="Pfam" id="PF01925">
    <property type="entry name" value="TauE"/>
    <property type="match status" value="1"/>
</dbReference>
<feature type="transmembrane region" description="Helical" evidence="5">
    <location>
        <begin position="238"/>
        <end position="256"/>
    </location>
</feature>
<evidence type="ECO:0000313" key="6">
    <source>
        <dbReference type="EMBL" id="QIB76097.1"/>
    </source>
</evidence>
<dbReference type="AlphaFoldDB" id="A0A6C0ULG4"/>
<feature type="transmembrane region" description="Helical" evidence="5">
    <location>
        <begin position="43"/>
        <end position="64"/>
    </location>
</feature>
<evidence type="ECO:0000313" key="7">
    <source>
        <dbReference type="Proteomes" id="UP000465846"/>
    </source>
</evidence>
<protein>
    <recommendedName>
        <fullName evidence="5">Probable membrane transporter protein</fullName>
    </recommendedName>
</protein>
<comment type="subcellular location">
    <subcellularLocation>
        <location evidence="5">Cell membrane</location>
        <topology evidence="5">Multi-pass membrane protein</topology>
    </subcellularLocation>
    <subcellularLocation>
        <location evidence="1">Membrane</location>
        <topology evidence="1">Multi-pass membrane protein</topology>
    </subcellularLocation>
</comment>
<dbReference type="GeneID" id="44081450"/>
<keyword evidence="5" id="KW-1003">Cell membrane</keyword>
<feature type="transmembrane region" description="Helical" evidence="5">
    <location>
        <begin position="210"/>
        <end position="232"/>
    </location>
</feature>
<comment type="similarity">
    <text evidence="5">Belongs to the 4-toluene sulfonate uptake permease (TSUP) (TC 2.A.102) family.</text>
</comment>
<dbReference type="RefSeq" id="WP_163487796.1">
    <property type="nucleotide sequence ID" value="NZ_CP048739.1"/>
</dbReference>
<evidence type="ECO:0000256" key="4">
    <source>
        <dbReference type="ARBA" id="ARBA00023136"/>
    </source>
</evidence>
<dbReference type="Proteomes" id="UP000465846">
    <property type="component" value="Chromosome"/>
</dbReference>
<name>A0A6C0ULG4_9EURY</name>
<keyword evidence="2 5" id="KW-0812">Transmembrane</keyword>
<accession>A0A6C0ULG4</accession>
<evidence type="ECO:0000256" key="3">
    <source>
        <dbReference type="ARBA" id="ARBA00022989"/>
    </source>
</evidence>
<dbReference type="EMBL" id="CP048739">
    <property type="protein sequence ID" value="QIB76097.1"/>
    <property type="molecule type" value="Genomic_DNA"/>
</dbReference>
<sequence>MLLESLVVLFAGIGAGAVTGLIGASAVVVVTPVLITVLGYNPYTAIGISLVTDVFASSVSAATYWRNGNIRIRGGLTIAFTAVVAAVIGSWLSGDVDPTTLGGLSGVVILLMGVSFTRKSLNERLESFRETTDLSAVREHKTVASALAGGFIGTMTGVFGAGGGVMILIILTFILEYEVHTAVGTSVLIMIFTALSGGVSHFIVESAVPFAALGISGIGGIVGAFLAARYANLVSEERLSTVIGMTFVGLGGFVVLQRLPF</sequence>
<dbReference type="InterPro" id="IPR051598">
    <property type="entry name" value="TSUP/Inactive_protease-like"/>
</dbReference>
<keyword evidence="4 5" id="KW-0472">Membrane</keyword>
<feature type="transmembrane region" description="Helical" evidence="5">
    <location>
        <begin position="142"/>
        <end position="175"/>
    </location>
</feature>
<feature type="transmembrane region" description="Helical" evidence="5">
    <location>
        <begin position="181"/>
        <end position="203"/>
    </location>
</feature>
<dbReference type="InterPro" id="IPR002781">
    <property type="entry name" value="TM_pro_TauE-like"/>
</dbReference>
<dbReference type="PANTHER" id="PTHR43701">
    <property type="entry name" value="MEMBRANE TRANSPORTER PROTEIN MJ0441-RELATED"/>
    <property type="match status" value="1"/>
</dbReference>
<evidence type="ECO:0000256" key="1">
    <source>
        <dbReference type="ARBA" id="ARBA00004141"/>
    </source>
</evidence>